<dbReference type="AlphaFoldDB" id="A0A0B6S4T0"/>
<keyword evidence="1 5" id="KW-0808">Transferase</keyword>
<evidence type="ECO:0000313" key="5">
    <source>
        <dbReference type="EMBL" id="AJK49374.1"/>
    </source>
</evidence>
<dbReference type="PROSITE" id="PS51186">
    <property type="entry name" value="GNAT"/>
    <property type="match status" value="1"/>
</dbReference>
<evidence type="ECO:0000256" key="3">
    <source>
        <dbReference type="ARBA" id="ARBA00038502"/>
    </source>
</evidence>
<keyword evidence="2" id="KW-0012">Acyltransferase</keyword>
<dbReference type="Proteomes" id="UP000031838">
    <property type="component" value="Chromosome 2"/>
</dbReference>
<dbReference type="SUPFAM" id="SSF55729">
    <property type="entry name" value="Acyl-CoA N-acyltransferases (Nat)"/>
    <property type="match status" value="1"/>
</dbReference>
<evidence type="ECO:0000313" key="6">
    <source>
        <dbReference type="Proteomes" id="UP000031838"/>
    </source>
</evidence>
<dbReference type="EMBL" id="CP002581">
    <property type="protein sequence ID" value="AJK49374.1"/>
    <property type="molecule type" value="Genomic_DNA"/>
</dbReference>
<dbReference type="InterPro" id="IPR016181">
    <property type="entry name" value="Acyl_CoA_acyltransferase"/>
</dbReference>
<dbReference type="Gene3D" id="3.40.630.30">
    <property type="match status" value="1"/>
</dbReference>
<dbReference type="RefSeq" id="WP_080937397.1">
    <property type="nucleotide sequence ID" value="NZ_BSTO01000001.1"/>
</dbReference>
<evidence type="ECO:0000256" key="2">
    <source>
        <dbReference type="ARBA" id="ARBA00023315"/>
    </source>
</evidence>
<dbReference type="InterPro" id="IPR051531">
    <property type="entry name" value="N-acetyltransferase"/>
</dbReference>
<evidence type="ECO:0000256" key="1">
    <source>
        <dbReference type="ARBA" id="ARBA00022679"/>
    </source>
</evidence>
<dbReference type="PANTHER" id="PTHR43792">
    <property type="entry name" value="GNAT FAMILY, PUTATIVE (AFU_ORTHOLOGUE AFUA_3G00765)-RELATED-RELATED"/>
    <property type="match status" value="1"/>
</dbReference>
<comment type="similarity">
    <text evidence="3">Belongs to the acetyltransferase family. RimJ subfamily.</text>
</comment>
<accession>A0A0B6S4T0</accession>
<sequence length="174" mass="19169">MSESVQRIQIRQPSLHDLHGLLACRNTGLSPDSPDLMSEDAATRLLEEQALKTDADPGWRMFTICRDGHDDMIGEVGGFVHAGDTPVIDIGWWLAAPFRGNGYATEAARRLLVWCFDVRHASEVTAHCLAKNTASRKIAERLGMRESGRKPVGTDGAQEVAFVLSRDAWGRRNG</sequence>
<name>A0A0B6S4T0_BURPL</name>
<gene>
    <name evidence="5" type="ORF">BGL_2c13070</name>
</gene>
<dbReference type="InterPro" id="IPR000182">
    <property type="entry name" value="GNAT_dom"/>
</dbReference>
<reference evidence="5 6" key="2">
    <citation type="journal article" date="2016" name="Appl. Microbiol. Biotechnol.">
        <title>Mutations improving production and secretion of extracellular lipase by Burkholderia glumae PG1.</title>
        <authorList>
            <person name="Knapp A."/>
            <person name="Voget S."/>
            <person name="Gao R."/>
            <person name="Zaburannyi N."/>
            <person name="Krysciak D."/>
            <person name="Breuer M."/>
            <person name="Hauer B."/>
            <person name="Streit W.R."/>
            <person name="Muller R."/>
            <person name="Daniel R."/>
            <person name="Jaeger K.E."/>
        </authorList>
    </citation>
    <scope>NUCLEOTIDE SEQUENCE [LARGE SCALE GENOMIC DNA]</scope>
    <source>
        <strain evidence="5 6">PG1</strain>
    </source>
</reference>
<dbReference type="KEGG" id="bgp:BGL_2c13070"/>
<dbReference type="PANTHER" id="PTHR43792:SF8">
    <property type="entry name" value="[RIBOSOMAL PROTEIN US5]-ALANINE N-ACETYLTRANSFERASE"/>
    <property type="match status" value="1"/>
</dbReference>
<dbReference type="GO" id="GO:0016747">
    <property type="term" value="F:acyltransferase activity, transferring groups other than amino-acyl groups"/>
    <property type="evidence" value="ECO:0007669"/>
    <property type="project" value="InterPro"/>
</dbReference>
<dbReference type="HOGENOM" id="CLU_1537190_0_0_4"/>
<keyword evidence="6" id="KW-1185">Reference proteome</keyword>
<protein>
    <submittedName>
        <fullName evidence="5">GCN5-like N-acetyltransferase</fullName>
    </submittedName>
</protein>
<dbReference type="Pfam" id="PF13302">
    <property type="entry name" value="Acetyltransf_3"/>
    <property type="match status" value="1"/>
</dbReference>
<reference evidence="6" key="1">
    <citation type="submission" date="2011-03" db="EMBL/GenBank/DDBJ databases">
        <authorList>
            <person name="Voget S."/>
            <person name="Streit W.R."/>
            <person name="Jaeger K.E."/>
            <person name="Daniel R."/>
        </authorList>
    </citation>
    <scope>NUCLEOTIDE SEQUENCE [LARGE SCALE GENOMIC DNA]</scope>
    <source>
        <strain evidence="6">PG1</strain>
    </source>
</reference>
<organism evidence="5 6">
    <name type="scientific">Burkholderia plantarii</name>
    <dbReference type="NCBI Taxonomy" id="41899"/>
    <lineage>
        <taxon>Bacteria</taxon>
        <taxon>Pseudomonadati</taxon>
        <taxon>Pseudomonadota</taxon>
        <taxon>Betaproteobacteria</taxon>
        <taxon>Burkholderiales</taxon>
        <taxon>Burkholderiaceae</taxon>
        <taxon>Burkholderia</taxon>
    </lineage>
</organism>
<dbReference type="KEGG" id="bpla:bpln_2g13850"/>
<feature type="domain" description="N-acetyltransferase" evidence="4">
    <location>
        <begin position="8"/>
        <end position="169"/>
    </location>
</feature>
<evidence type="ECO:0000259" key="4">
    <source>
        <dbReference type="PROSITE" id="PS51186"/>
    </source>
</evidence>
<proteinExistence type="inferred from homology"/>